<dbReference type="NCBIfam" id="TIGR02385">
    <property type="entry name" value="RelE_StbE"/>
    <property type="match status" value="1"/>
</dbReference>
<dbReference type="SUPFAM" id="SSF143011">
    <property type="entry name" value="RelE-like"/>
    <property type="match status" value="1"/>
</dbReference>
<proteinExistence type="predicted"/>
<organism evidence="2">
    <name type="scientific">uncultured bacterium</name>
    <name type="common">gcode 4</name>
    <dbReference type="NCBI Taxonomy" id="1234023"/>
    <lineage>
        <taxon>Bacteria</taxon>
        <taxon>environmental samples</taxon>
    </lineage>
</organism>
<evidence type="ECO:0000313" key="2">
    <source>
        <dbReference type="EMBL" id="EKD44359.1"/>
    </source>
</evidence>
<protein>
    <submittedName>
        <fullName evidence="2">Uncharacterized protein</fullName>
    </submittedName>
</protein>
<evidence type="ECO:0000256" key="1">
    <source>
        <dbReference type="ARBA" id="ARBA00022649"/>
    </source>
</evidence>
<dbReference type="InterPro" id="IPR007712">
    <property type="entry name" value="RelE/ParE_toxin"/>
</dbReference>
<name>K2A2W1_9BACT</name>
<reference evidence="2" key="1">
    <citation type="journal article" date="2012" name="Science">
        <title>Fermentation, hydrogen, and sulfur metabolism in multiple uncultivated bacterial phyla.</title>
        <authorList>
            <person name="Wrighton K.C."/>
            <person name="Thomas B.C."/>
            <person name="Sharon I."/>
            <person name="Miller C.S."/>
            <person name="Castelle C.J."/>
            <person name="VerBerkmoes N.C."/>
            <person name="Wilkins M.J."/>
            <person name="Hettich R.L."/>
            <person name="Lipton M.S."/>
            <person name="Williams K.H."/>
            <person name="Long P.E."/>
            <person name="Banfield J.F."/>
        </authorList>
    </citation>
    <scope>NUCLEOTIDE SEQUENCE [LARGE SCALE GENOMIC DNA]</scope>
</reference>
<keyword evidence="1" id="KW-1277">Toxin-antitoxin system</keyword>
<dbReference type="InterPro" id="IPR004386">
    <property type="entry name" value="Toxin_YafQ-like"/>
</dbReference>
<comment type="caution">
    <text evidence="2">The sequence shown here is derived from an EMBL/GenBank/DDBJ whole genome shotgun (WGS) entry which is preliminary data.</text>
</comment>
<dbReference type="AlphaFoldDB" id="K2A2W1"/>
<dbReference type="InterPro" id="IPR035093">
    <property type="entry name" value="RelE/ParE_toxin_dom_sf"/>
</dbReference>
<dbReference type="Pfam" id="PF15738">
    <property type="entry name" value="YafQ_toxin"/>
    <property type="match status" value="1"/>
</dbReference>
<dbReference type="EMBL" id="AMFJ01028896">
    <property type="protein sequence ID" value="EKD44359.1"/>
    <property type="molecule type" value="Genomic_DNA"/>
</dbReference>
<dbReference type="Gene3D" id="3.30.2310.20">
    <property type="entry name" value="RelE-like"/>
    <property type="match status" value="1"/>
</dbReference>
<gene>
    <name evidence="2" type="ORF">ACD_71C00165G0003</name>
</gene>
<accession>K2A2W1</accession>
<sequence>MKHWNIWTVLLMKAKRIDFSKRFEKDLKKAPMKIQTAFRSRLEIFLTDKFNPILNNHSLLGRYEGYRSINISGDWRAIFRELDDGEIIYFDLLGTHSKLYK</sequence>